<evidence type="ECO:0000256" key="1">
    <source>
        <dbReference type="SAM" id="SignalP"/>
    </source>
</evidence>
<evidence type="ECO:0000259" key="2">
    <source>
        <dbReference type="Pfam" id="PF13383"/>
    </source>
</evidence>
<keyword evidence="4" id="KW-1185">Reference proteome</keyword>
<organism evidence="3 4">
    <name type="scientific">Meganyctiphanes norvegica</name>
    <name type="common">Northern krill</name>
    <name type="synonym">Thysanopoda norvegica</name>
    <dbReference type="NCBI Taxonomy" id="48144"/>
    <lineage>
        <taxon>Eukaryota</taxon>
        <taxon>Metazoa</taxon>
        <taxon>Ecdysozoa</taxon>
        <taxon>Arthropoda</taxon>
        <taxon>Crustacea</taxon>
        <taxon>Multicrustacea</taxon>
        <taxon>Malacostraca</taxon>
        <taxon>Eumalacostraca</taxon>
        <taxon>Eucarida</taxon>
        <taxon>Euphausiacea</taxon>
        <taxon>Euphausiidae</taxon>
        <taxon>Meganyctiphanes</taxon>
    </lineage>
</organism>
<evidence type="ECO:0000313" key="4">
    <source>
        <dbReference type="Proteomes" id="UP001497623"/>
    </source>
</evidence>
<reference evidence="3 4" key="1">
    <citation type="submission" date="2024-05" db="EMBL/GenBank/DDBJ databases">
        <authorList>
            <person name="Wallberg A."/>
        </authorList>
    </citation>
    <scope>NUCLEOTIDE SEQUENCE [LARGE SCALE GENOMIC DNA]</scope>
</reference>
<feature type="chain" id="PRO_5043539493" description="Methyltransferase domain-containing protein" evidence="1">
    <location>
        <begin position="28"/>
        <end position="302"/>
    </location>
</feature>
<evidence type="ECO:0000313" key="3">
    <source>
        <dbReference type="EMBL" id="CAL4124705.1"/>
    </source>
</evidence>
<dbReference type="InterPro" id="IPR026913">
    <property type="entry name" value="METTL24"/>
</dbReference>
<accession>A0AAV2RIZ9</accession>
<dbReference type="PANTHER" id="PTHR32026:SF10">
    <property type="entry name" value="METHYLTRANSFERASE-LIKE PROTEIN 24-RELATED"/>
    <property type="match status" value="1"/>
</dbReference>
<dbReference type="EMBL" id="CAXKWB010022883">
    <property type="protein sequence ID" value="CAL4124705.1"/>
    <property type="molecule type" value="Genomic_DNA"/>
</dbReference>
<name>A0AAV2RIZ9_MEGNR</name>
<dbReference type="SUPFAM" id="SSF53335">
    <property type="entry name" value="S-adenosyl-L-methionine-dependent methyltransferases"/>
    <property type="match status" value="1"/>
</dbReference>
<feature type="domain" description="Methyltransferase" evidence="2">
    <location>
        <begin position="148"/>
        <end position="263"/>
    </location>
</feature>
<dbReference type="InterPro" id="IPR029063">
    <property type="entry name" value="SAM-dependent_MTases_sf"/>
</dbReference>
<protein>
    <recommendedName>
        <fullName evidence="2">Methyltransferase domain-containing protein</fullName>
    </recommendedName>
</protein>
<proteinExistence type="predicted"/>
<gene>
    <name evidence="3" type="ORF">MNOR_LOCUS24708</name>
</gene>
<dbReference type="Proteomes" id="UP001497623">
    <property type="component" value="Unassembled WGS sequence"/>
</dbReference>
<dbReference type="PANTHER" id="PTHR32026">
    <property type="entry name" value="METHYLTRANSFERASE-LIKE PROTEIN 24"/>
    <property type="match status" value="1"/>
</dbReference>
<dbReference type="Pfam" id="PF13383">
    <property type="entry name" value="Methyltransf_22"/>
    <property type="match status" value="1"/>
</dbReference>
<feature type="signal peptide" evidence="1">
    <location>
        <begin position="1"/>
        <end position="27"/>
    </location>
</feature>
<keyword evidence="1" id="KW-0732">Signal</keyword>
<sequence>MLSKLSIAKILATLFATLKMYPHDVSPGRPYSRHDVFRQVGRFHGRTPIHSPGMSRTRHGSNTYHSPSPEHFDVMFYARRIRTTDQCAERVVNTSVQELFVDEKSKLWFDEGLDALGCVRVFKIKVVISPTHHDNLATFEFAGHLRVFSFDPTMGAKDHKRSPRISFFNLGISNYKGYTKLRGINCSMDTYRGIVEKLGHSSTVIDYLKMDIEGSEIPVLKDIMDNDLELLGNIRQIGLEIHPLGASEKLNKRVTDLWAIFHRLECLGWRLLTAEIYSICHQKQPKFRGSVRSTCYELVWIK</sequence>
<dbReference type="AlphaFoldDB" id="A0AAV2RIZ9"/>
<comment type="caution">
    <text evidence="3">The sequence shown here is derived from an EMBL/GenBank/DDBJ whole genome shotgun (WGS) entry which is preliminary data.</text>
</comment>
<dbReference type="InterPro" id="IPR025714">
    <property type="entry name" value="Methyltranfer_dom"/>
</dbReference>